<dbReference type="InterPro" id="IPR011605">
    <property type="entry name" value="NusB_fam"/>
</dbReference>
<gene>
    <name evidence="7" type="ORF">UFOPK2399_00927</name>
</gene>
<dbReference type="InterPro" id="IPR006027">
    <property type="entry name" value="NusB_RsmB_TIM44"/>
</dbReference>
<dbReference type="PANTHER" id="PTHR11078">
    <property type="entry name" value="N UTILIZATION SUBSTANCE PROTEIN B-RELATED"/>
    <property type="match status" value="1"/>
</dbReference>
<keyword evidence="5" id="KW-0804">Transcription</keyword>
<dbReference type="EMBL" id="CAEZXP010000002">
    <property type="protein sequence ID" value="CAB4694403.1"/>
    <property type="molecule type" value="Genomic_DNA"/>
</dbReference>
<feature type="domain" description="NusB/RsmB/TIM44" evidence="6">
    <location>
        <begin position="5"/>
        <end position="121"/>
    </location>
</feature>
<dbReference type="GO" id="GO:0006353">
    <property type="term" value="P:DNA-templated transcription termination"/>
    <property type="evidence" value="ECO:0007669"/>
    <property type="project" value="InterPro"/>
</dbReference>
<dbReference type="GO" id="GO:0005829">
    <property type="term" value="C:cytosol"/>
    <property type="evidence" value="ECO:0007669"/>
    <property type="project" value="TreeGrafter"/>
</dbReference>
<comment type="similarity">
    <text evidence="1">Belongs to the NusB family.</text>
</comment>
<keyword evidence="3" id="KW-0694">RNA-binding</keyword>
<reference evidence="7" key="1">
    <citation type="submission" date="2020-05" db="EMBL/GenBank/DDBJ databases">
        <authorList>
            <person name="Chiriac C."/>
            <person name="Salcher M."/>
            <person name="Ghai R."/>
            <person name="Kavagutti S V."/>
        </authorList>
    </citation>
    <scope>NUCLEOTIDE SEQUENCE</scope>
</reference>
<name>A0A6J6PCF3_9ZZZZ</name>
<evidence type="ECO:0000256" key="2">
    <source>
        <dbReference type="ARBA" id="ARBA00022814"/>
    </source>
</evidence>
<dbReference type="Pfam" id="PF01029">
    <property type="entry name" value="NusB"/>
    <property type="match status" value="1"/>
</dbReference>
<evidence type="ECO:0000256" key="1">
    <source>
        <dbReference type="ARBA" id="ARBA00005952"/>
    </source>
</evidence>
<evidence type="ECO:0000256" key="5">
    <source>
        <dbReference type="ARBA" id="ARBA00023163"/>
    </source>
</evidence>
<proteinExistence type="inferred from homology"/>
<evidence type="ECO:0000256" key="4">
    <source>
        <dbReference type="ARBA" id="ARBA00023015"/>
    </source>
</evidence>
<keyword evidence="2" id="KW-0889">Transcription antitermination</keyword>
<accession>A0A6J6PCF3</accession>
<dbReference type="SUPFAM" id="SSF48013">
    <property type="entry name" value="NusB-like"/>
    <property type="match status" value="1"/>
</dbReference>
<dbReference type="Gene3D" id="1.10.940.10">
    <property type="entry name" value="NusB-like"/>
    <property type="match status" value="1"/>
</dbReference>
<dbReference type="InterPro" id="IPR035926">
    <property type="entry name" value="NusB-like_sf"/>
</dbReference>
<dbReference type="NCBIfam" id="TIGR01951">
    <property type="entry name" value="nusB"/>
    <property type="match status" value="1"/>
</dbReference>
<evidence type="ECO:0000259" key="6">
    <source>
        <dbReference type="Pfam" id="PF01029"/>
    </source>
</evidence>
<dbReference type="GO" id="GO:0003723">
    <property type="term" value="F:RNA binding"/>
    <property type="evidence" value="ECO:0007669"/>
    <property type="project" value="UniProtKB-KW"/>
</dbReference>
<evidence type="ECO:0000313" key="7">
    <source>
        <dbReference type="EMBL" id="CAB4694403.1"/>
    </source>
</evidence>
<dbReference type="GO" id="GO:0031564">
    <property type="term" value="P:transcription antitermination"/>
    <property type="evidence" value="ECO:0007669"/>
    <property type="project" value="UniProtKB-KW"/>
</dbReference>
<evidence type="ECO:0000256" key="3">
    <source>
        <dbReference type="ARBA" id="ARBA00022884"/>
    </source>
</evidence>
<dbReference type="AlphaFoldDB" id="A0A6J6PCF3"/>
<keyword evidence="4" id="KW-0805">Transcription regulation</keyword>
<organism evidence="7">
    <name type="scientific">freshwater metagenome</name>
    <dbReference type="NCBI Taxonomy" id="449393"/>
    <lineage>
        <taxon>unclassified sequences</taxon>
        <taxon>metagenomes</taxon>
        <taxon>ecological metagenomes</taxon>
    </lineage>
</organism>
<protein>
    <submittedName>
        <fullName evidence="7">Unannotated protein</fullName>
    </submittedName>
</protein>
<dbReference type="HAMAP" id="MF_00073">
    <property type="entry name" value="NusB"/>
    <property type="match status" value="1"/>
</dbReference>
<sequence>MISRRQARRQALLLLYQWDLSGNEIGSQFAGDLSPWAKDLARDVAAHAEELDAKITAASVGWTADRLGVVERSALRVATRELELREVPAEVVINEAVAFAKRYASDDAGRLVNGILGRIQREEAVAK</sequence>
<dbReference type="PANTHER" id="PTHR11078:SF3">
    <property type="entry name" value="ANTITERMINATION NUSB DOMAIN-CONTAINING PROTEIN"/>
    <property type="match status" value="1"/>
</dbReference>